<dbReference type="EMBL" id="JBHFFA010000006">
    <property type="protein sequence ID" value="KAL2623217.1"/>
    <property type="molecule type" value="Genomic_DNA"/>
</dbReference>
<keyword evidence="3" id="KW-1185">Reference proteome</keyword>
<dbReference type="AlphaFoldDB" id="A0ABD1Y8Y9"/>
<feature type="region of interest" description="Disordered" evidence="1">
    <location>
        <begin position="126"/>
        <end position="164"/>
    </location>
</feature>
<organism evidence="2 3">
    <name type="scientific">Riccia fluitans</name>
    <dbReference type="NCBI Taxonomy" id="41844"/>
    <lineage>
        <taxon>Eukaryota</taxon>
        <taxon>Viridiplantae</taxon>
        <taxon>Streptophyta</taxon>
        <taxon>Embryophyta</taxon>
        <taxon>Marchantiophyta</taxon>
        <taxon>Marchantiopsida</taxon>
        <taxon>Marchantiidae</taxon>
        <taxon>Marchantiales</taxon>
        <taxon>Ricciaceae</taxon>
        <taxon>Riccia</taxon>
    </lineage>
</organism>
<accession>A0ABD1Y8Y9</accession>
<dbReference type="Proteomes" id="UP001605036">
    <property type="component" value="Unassembled WGS sequence"/>
</dbReference>
<sequence length="227" mass="24843">MRSLLPQPIVAGVPGAIVDVLVAARDANVFVGHVVFASPVLSVDAGTSSGVRIPSTITPIEELCEGIESIRRAIGWYDLIEANTIHAFLDSKKHVTWEDAIVEEKRQRDEAGLDIGAEGVGQRVTRRRGGDIAGEAPTSRPPAPRPMEGVRSDTPIEKKTHGQKAPLQDKGKFLAFKLMSDIENMIDLKSVFEKSFLAARVEFSLGDLLGIAKEYHDLIIDVLRRKR</sequence>
<feature type="compositionally biased region" description="Basic and acidic residues" evidence="1">
    <location>
        <begin position="148"/>
        <end position="160"/>
    </location>
</feature>
<protein>
    <submittedName>
        <fullName evidence="2">Uncharacterized protein</fullName>
    </submittedName>
</protein>
<comment type="caution">
    <text evidence="2">The sequence shown here is derived from an EMBL/GenBank/DDBJ whole genome shotgun (WGS) entry which is preliminary data.</text>
</comment>
<gene>
    <name evidence="2" type="ORF">R1flu_003422</name>
</gene>
<reference evidence="2 3" key="1">
    <citation type="submission" date="2024-09" db="EMBL/GenBank/DDBJ databases">
        <title>Chromosome-scale assembly of Riccia fluitans.</title>
        <authorList>
            <person name="Paukszto L."/>
            <person name="Sawicki J."/>
            <person name="Karawczyk K."/>
            <person name="Piernik-Szablinska J."/>
            <person name="Szczecinska M."/>
            <person name="Mazdziarz M."/>
        </authorList>
    </citation>
    <scope>NUCLEOTIDE SEQUENCE [LARGE SCALE GENOMIC DNA]</scope>
    <source>
        <strain evidence="2">Rf_01</strain>
        <tissue evidence="2">Aerial parts of the thallus</tissue>
    </source>
</reference>
<evidence type="ECO:0000313" key="2">
    <source>
        <dbReference type="EMBL" id="KAL2623217.1"/>
    </source>
</evidence>
<proteinExistence type="predicted"/>
<name>A0ABD1Y8Y9_9MARC</name>
<evidence type="ECO:0000256" key="1">
    <source>
        <dbReference type="SAM" id="MobiDB-lite"/>
    </source>
</evidence>
<evidence type="ECO:0000313" key="3">
    <source>
        <dbReference type="Proteomes" id="UP001605036"/>
    </source>
</evidence>